<evidence type="ECO:0000256" key="1">
    <source>
        <dbReference type="SAM" id="SignalP"/>
    </source>
</evidence>
<gene>
    <name evidence="2" type="ORF">DNH61_05570</name>
</gene>
<proteinExistence type="predicted"/>
<dbReference type="AlphaFoldDB" id="A0A2W1LP22"/>
<accession>A0A2W1LP22</accession>
<dbReference type="EMBL" id="QKRB01000036">
    <property type="protein sequence ID" value="PZD96672.1"/>
    <property type="molecule type" value="Genomic_DNA"/>
</dbReference>
<dbReference type="RefSeq" id="WP_111145683.1">
    <property type="nucleotide sequence ID" value="NZ_QKRB01000036.1"/>
</dbReference>
<name>A0A2W1LP22_9BACL</name>
<keyword evidence="3" id="KW-1185">Reference proteome</keyword>
<sequence>MNKLKVLVIGLLAVLLLASSTADGQGKQFDGLSIMKIVWGGKEIKQTTADVPPVIINNRTMVPIYLFNQVGLHAVKKGNVVEISDRRAPYIESLEMLHLFNKGVFQSLSRADRSFAEIYTKLLINDPVAKDIKNLKHLIGGIKAESDSKSFGEMMGRLKTGLSDRPSAIYYTGDICDRYLDALGFIEHYMDNKDVRSLERSFTEQNKAQELLSNMESEFNRLVSSVSIQLHQLHP</sequence>
<evidence type="ECO:0000313" key="3">
    <source>
        <dbReference type="Proteomes" id="UP000249522"/>
    </source>
</evidence>
<feature type="signal peptide" evidence="1">
    <location>
        <begin position="1"/>
        <end position="24"/>
    </location>
</feature>
<evidence type="ECO:0008006" key="4">
    <source>
        <dbReference type="Google" id="ProtNLM"/>
    </source>
</evidence>
<protein>
    <recommendedName>
        <fullName evidence="4">Copper amine oxidase-like N-terminal domain-containing protein</fullName>
    </recommendedName>
</protein>
<organism evidence="2 3">
    <name type="scientific">Paenibacillus sambharensis</name>
    <dbReference type="NCBI Taxonomy" id="1803190"/>
    <lineage>
        <taxon>Bacteria</taxon>
        <taxon>Bacillati</taxon>
        <taxon>Bacillota</taxon>
        <taxon>Bacilli</taxon>
        <taxon>Bacillales</taxon>
        <taxon>Paenibacillaceae</taxon>
        <taxon>Paenibacillus</taxon>
    </lineage>
</organism>
<keyword evidence="1" id="KW-0732">Signal</keyword>
<dbReference type="Proteomes" id="UP000249522">
    <property type="component" value="Unassembled WGS sequence"/>
</dbReference>
<reference evidence="2 3" key="1">
    <citation type="submission" date="2018-06" db="EMBL/GenBank/DDBJ databases">
        <title>Paenibacillus imtechensis sp. nov.</title>
        <authorList>
            <person name="Pinnaka A.K."/>
            <person name="Singh H."/>
            <person name="Kaur M."/>
        </authorList>
    </citation>
    <scope>NUCLEOTIDE SEQUENCE [LARGE SCALE GENOMIC DNA]</scope>
    <source>
        <strain evidence="2 3">SMB1</strain>
    </source>
</reference>
<evidence type="ECO:0000313" key="2">
    <source>
        <dbReference type="EMBL" id="PZD96672.1"/>
    </source>
</evidence>
<dbReference type="OrthoDB" id="1953244at2"/>
<comment type="caution">
    <text evidence="2">The sequence shown here is derived from an EMBL/GenBank/DDBJ whole genome shotgun (WGS) entry which is preliminary data.</text>
</comment>
<feature type="chain" id="PRO_5016160120" description="Copper amine oxidase-like N-terminal domain-containing protein" evidence="1">
    <location>
        <begin position="25"/>
        <end position="235"/>
    </location>
</feature>